<dbReference type="InterPro" id="IPR029069">
    <property type="entry name" value="HotDog_dom_sf"/>
</dbReference>
<dbReference type="Gene3D" id="3.10.129.10">
    <property type="entry name" value="Hotdog Thioesterase"/>
    <property type="match status" value="1"/>
</dbReference>
<dbReference type="SUPFAM" id="SSF54637">
    <property type="entry name" value="Thioesterase/thiol ester dehydrase-isomerase"/>
    <property type="match status" value="1"/>
</dbReference>
<proteinExistence type="inferred from homology"/>
<dbReference type="Proteomes" id="UP001269375">
    <property type="component" value="Unassembled WGS sequence"/>
</dbReference>
<protein>
    <submittedName>
        <fullName evidence="3">Tol-pal system-associated acyl-CoA thioesterase</fullName>
    </submittedName>
</protein>
<dbReference type="Pfam" id="PF13279">
    <property type="entry name" value="4HBT_2"/>
    <property type="match status" value="1"/>
</dbReference>
<dbReference type="NCBIfam" id="TIGR00051">
    <property type="entry name" value="YbgC/FadM family acyl-CoA thioesterase"/>
    <property type="match status" value="1"/>
</dbReference>
<name>A0ABU1GYV0_9GAMM</name>
<reference evidence="3 4" key="1">
    <citation type="submission" date="2023-04" db="EMBL/GenBank/DDBJ databases">
        <title>A long-awaited taxogenomic arrangement of the family Halomonadaceae.</title>
        <authorList>
            <person name="De La Haba R."/>
            <person name="Chuvochina M."/>
            <person name="Wittouck S."/>
            <person name="Arahal D.R."/>
            <person name="Sanchez-Porro C."/>
            <person name="Hugenholtz P."/>
            <person name="Ventosa A."/>
        </authorList>
    </citation>
    <scope>NUCLEOTIDE SEQUENCE [LARGE SCALE GENOMIC DNA]</scope>
    <source>
        <strain evidence="3 4">DSM 22428</strain>
    </source>
</reference>
<dbReference type="NCBIfam" id="TIGR02799">
    <property type="entry name" value="thio_ybgC"/>
    <property type="match status" value="1"/>
</dbReference>
<sequence>MSSQIHVRVYIEDTDAGRIVYHARYLHYFERARTEWLRDLGLEQQGLLDQGVQLVVRSITCRFKRPARLDDVLSVSTTVLRHSSCSAVFEQRIECNGEHLCDAEVDIACIDAHRQRPMRWPSVFNAAFTNDH</sequence>
<organism evidence="3 4">
    <name type="scientific">Larsenimonas suaedae</name>
    <dbReference type="NCBI Taxonomy" id="1851019"/>
    <lineage>
        <taxon>Bacteria</taxon>
        <taxon>Pseudomonadati</taxon>
        <taxon>Pseudomonadota</taxon>
        <taxon>Gammaproteobacteria</taxon>
        <taxon>Oceanospirillales</taxon>
        <taxon>Halomonadaceae</taxon>
        <taxon>Larsenimonas</taxon>
    </lineage>
</organism>
<dbReference type="InterPro" id="IPR050563">
    <property type="entry name" value="4-hydroxybenzoyl-CoA_TE"/>
</dbReference>
<evidence type="ECO:0000256" key="2">
    <source>
        <dbReference type="ARBA" id="ARBA00022801"/>
    </source>
</evidence>
<keyword evidence="4" id="KW-1185">Reference proteome</keyword>
<comment type="caution">
    <text evidence="3">The sequence shown here is derived from an EMBL/GenBank/DDBJ whole genome shotgun (WGS) entry which is preliminary data.</text>
</comment>
<dbReference type="InterPro" id="IPR006684">
    <property type="entry name" value="YbgC/YbaW"/>
</dbReference>
<dbReference type="RefSeq" id="WP_251590039.1">
    <property type="nucleotide sequence ID" value="NZ_JAMLJI010000001.1"/>
</dbReference>
<evidence type="ECO:0000313" key="4">
    <source>
        <dbReference type="Proteomes" id="UP001269375"/>
    </source>
</evidence>
<dbReference type="PANTHER" id="PTHR31793:SF37">
    <property type="entry name" value="ACYL-COA THIOESTER HYDROLASE YBGC"/>
    <property type="match status" value="1"/>
</dbReference>
<dbReference type="InterPro" id="IPR014166">
    <property type="entry name" value="Tol-Pal_acyl-CoA_thioesterase"/>
</dbReference>
<dbReference type="PANTHER" id="PTHR31793">
    <property type="entry name" value="4-HYDROXYBENZOYL-COA THIOESTERASE FAMILY MEMBER"/>
    <property type="match status" value="1"/>
</dbReference>
<accession>A0ABU1GYV0</accession>
<dbReference type="CDD" id="cd00586">
    <property type="entry name" value="4HBT"/>
    <property type="match status" value="1"/>
</dbReference>
<dbReference type="PIRSF" id="PIRSF003230">
    <property type="entry name" value="YbgC"/>
    <property type="match status" value="1"/>
</dbReference>
<keyword evidence="2" id="KW-0378">Hydrolase</keyword>
<dbReference type="EMBL" id="JARWAO010000006">
    <property type="protein sequence ID" value="MDR5896622.1"/>
    <property type="molecule type" value="Genomic_DNA"/>
</dbReference>
<comment type="similarity">
    <text evidence="1">Belongs to the 4-hydroxybenzoyl-CoA thioesterase family.</text>
</comment>
<evidence type="ECO:0000313" key="3">
    <source>
        <dbReference type="EMBL" id="MDR5896622.1"/>
    </source>
</evidence>
<evidence type="ECO:0000256" key="1">
    <source>
        <dbReference type="ARBA" id="ARBA00005953"/>
    </source>
</evidence>
<gene>
    <name evidence="3" type="primary">ybgC</name>
    <name evidence="3" type="ORF">QC825_11100</name>
</gene>